<dbReference type="RefSeq" id="WP_229976113.1">
    <property type="nucleotide sequence ID" value="NZ_CP087133.1"/>
</dbReference>
<proteinExistence type="predicted"/>
<keyword evidence="4" id="KW-1185">Reference proteome</keyword>
<reference evidence="2 4" key="1">
    <citation type="submission" date="2023-11" db="EMBL/GenBank/DDBJ databases">
        <title>Unpublished Manusciprt.</title>
        <authorList>
            <person name="Saticioglu I.B."/>
            <person name="Ay H."/>
            <person name="Ajmi N."/>
            <person name="Altun S."/>
            <person name="Duman M."/>
        </authorList>
    </citation>
    <scope>NUCLEOTIDE SEQUENCE</scope>
    <source>
        <strain evidence="1 4">Fl-33</strain>
        <strain evidence="2">Fl-77</strain>
    </source>
</reference>
<comment type="caution">
    <text evidence="2">The sequence shown here is derived from an EMBL/GenBank/DDBJ whole genome shotgun (WGS) entry which is preliminary data.</text>
</comment>
<dbReference type="Proteomes" id="UP001278738">
    <property type="component" value="Unassembled WGS sequence"/>
</dbReference>
<evidence type="ECO:0000313" key="4">
    <source>
        <dbReference type="Proteomes" id="UP001278738"/>
    </source>
</evidence>
<accession>A0AAJ2S9Y8</accession>
<name>A0AAJ2S9Y8_9FLAO</name>
<protein>
    <submittedName>
        <fullName evidence="2">Uncharacterized protein</fullName>
    </submittedName>
</protein>
<gene>
    <name evidence="1" type="ORF">SGQ18_17215</name>
    <name evidence="2" type="ORF">SGQ44_16440</name>
</gene>
<organism evidence="2 3">
    <name type="scientific">Flavobacterium flavipigmentatum</name>
    <dbReference type="NCBI Taxonomy" id="2893884"/>
    <lineage>
        <taxon>Bacteria</taxon>
        <taxon>Pseudomonadati</taxon>
        <taxon>Bacteroidota</taxon>
        <taxon>Flavobacteriia</taxon>
        <taxon>Flavobacteriales</taxon>
        <taxon>Flavobacteriaceae</taxon>
        <taxon>Flavobacterium</taxon>
    </lineage>
</organism>
<evidence type="ECO:0000313" key="2">
    <source>
        <dbReference type="EMBL" id="MDX6187353.1"/>
    </source>
</evidence>
<dbReference type="Proteomes" id="UP001270053">
    <property type="component" value="Unassembled WGS sequence"/>
</dbReference>
<dbReference type="EMBL" id="JAWXVG010000011">
    <property type="protein sequence ID" value="MDX6183902.1"/>
    <property type="molecule type" value="Genomic_DNA"/>
</dbReference>
<evidence type="ECO:0000313" key="3">
    <source>
        <dbReference type="Proteomes" id="UP001270053"/>
    </source>
</evidence>
<dbReference type="AlphaFoldDB" id="A0AAJ2S9Y8"/>
<dbReference type="EMBL" id="JAWXVH010000012">
    <property type="protein sequence ID" value="MDX6187353.1"/>
    <property type="molecule type" value="Genomic_DNA"/>
</dbReference>
<sequence>MSEKYQSSWYDLNANNCSDFATDVLNAVGVVSDNWIDTPATVSNILQKLPNHTSNSNYAPKTKRTCP</sequence>
<evidence type="ECO:0000313" key="1">
    <source>
        <dbReference type="EMBL" id="MDX6183902.1"/>
    </source>
</evidence>